<evidence type="ECO:0000256" key="11">
    <source>
        <dbReference type="PROSITE-ProRule" id="PRU00421"/>
    </source>
</evidence>
<dbReference type="NCBIfam" id="TIGR00826">
    <property type="entry name" value="EIIB_glc"/>
    <property type="match status" value="1"/>
</dbReference>
<dbReference type="GO" id="GO:0016301">
    <property type="term" value="F:kinase activity"/>
    <property type="evidence" value="ECO:0007669"/>
    <property type="project" value="UniProtKB-KW"/>
</dbReference>
<keyword evidence="9 12" id="KW-1133">Transmembrane helix</keyword>
<evidence type="ECO:0000256" key="6">
    <source>
        <dbReference type="ARBA" id="ARBA00022683"/>
    </source>
</evidence>
<feature type="domain" description="PTS EIIA type-1" evidence="13">
    <location>
        <begin position="565"/>
        <end position="669"/>
    </location>
</feature>
<comment type="subcellular location">
    <subcellularLocation>
        <location evidence="1">Cell membrane</location>
        <topology evidence="1">Multi-pass membrane protein</topology>
    </subcellularLocation>
</comment>
<keyword evidence="7 12" id="KW-0812">Transmembrane</keyword>
<dbReference type="InterPro" id="IPR036878">
    <property type="entry name" value="Glu_permease_IIB"/>
</dbReference>
<dbReference type="InterPro" id="IPR011055">
    <property type="entry name" value="Dup_hybrid_motif"/>
</dbReference>
<dbReference type="InterPro" id="IPR001127">
    <property type="entry name" value="PTS_EIIA_1_perm"/>
</dbReference>
<keyword evidence="4" id="KW-0762">Sugar transport</keyword>
<sequence length="697" mass="76386">MVPIAILPIVGFLLGIGSSFTNQSTIDLYNLQGILGKGHFLYGVFFTFKNVSKIIFSNIPIIFAVGVAGGMAKKQKEVAALSAMISYFVMNSTISSLLRLFNYVDKNNTPTSALSSGAVDNVCGIVTLQTGVLGGIIVGLGVAALHNKFYRIKLPNAISFFGGARFVPIISIITYFFVGVIMFYVWPIVQSCILSLGYIITKSSYLGTLLFGIIKRLLIPLGLHHVFYIPFWQTPLGGTVKVGNKMISGAQNIFFAQLSDLNHVSKFSMDATRFFSGEYIFMMFGLPGAALAIYQCAKKENKEKVAGIMVSAALASILTGITEPIEFAFLFVAPVLFGIHVLLAGSAYVVAQLLHITICFTFSAGAIDFILFGILPGNSRTNWILVIPVGIIYFILYNRIFKFVILKFDIKTMGREDKKMKVDSSEIIDKSDDVRIFEVTQTKEIVAALGGKKNITDLDCCATRLRVNLVKKELLNKNLLKGTGATGVVLKGKSVQIIYGPRVTVIKSDIEEYLERCPNVEINTTGIDEEIHEKSKKRCNKKPSKVVTILSPMEGEALELSKCHDEAFAQGMMGEGALVTPKDEYVYAPDDGLVGFIFDTNHAIGFLTDQGISLLIHVGIDTMKLDGKGIEILVDVGQKVKKGDAIMHLDLDYLKNHTETISSPIICTDASDNMDIKLLASGKVKALEPLFDIYFYR</sequence>
<evidence type="ECO:0000256" key="3">
    <source>
        <dbReference type="ARBA" id="ARBA00022475"/>
    </source>
</evidence>
<dbReference type="Gene3D" id="3.30.1360.60">
    <property type="entry name" value="Glucose permease domain IIB"/>
    <property type="match status" value="1"/>
</dbReference>
<feature type="transmembrane region" description="Helical" evidence="12">
    <location>
        <begin position="383"/>
        <end position="405"/>
    </location>
</feature>
<dbReference type="CDD" id="cd00212">
    <property type="entry name" value="PTS_IIB_glc"/>
    <property type="match status" value="1"/>
</dbReference>
<dbReference type="Pfam" id="PF02378">
    <property type="entry name" value="PTS_EIIC"/>
    <property type="match status" value="1"/>
</dbReference>
<evidence type="ECO:0000256" key="2">
    <source>
        <dbReference type="ARBA" id="ARBA00022448"/>
    </source>
</evidence>
<evidence type="ECO:0000256" key="4">
    <source>
        <dbReference type="ARBA" id="ARBA00022597"/>
    </source>
</evidence>
<keyword evidence="8" id="KW-0418">Kinase</keyword>
<feature type="domain" description="PTS EIIC type-1" evidence="15">
    <location>
        <begin position="1"/>
        <end position="417"/>
    </location>
</feature>
<feature type="transmembrane region" description="Helical" evidence="12">
    <location>
        <begin position="327"/>
        <end position="351"/>
    </location>
</feature>
<keyword evidence="3" id="KW-1003">Cell membrane</keyword>
<reference evidence="16 17" key="1">
    <citation type="submission" date="2016-10" db="EMBL/GenBank/DDBJ databases">
        <authorList>
            <person name="de Groot N.N."/>
        </authorList>
    </citation>
    <scope>NUCLEOTIDE SEQUENCE [LARGE SCALE GENOMIC DNA]</scope>
    <source>
        <strain evidence="16 17">DSM 14045</strain>
    </source>
</reference>
<evidence type="ECO:0000256" key="1">
    <source>
        <dbReference type="ARBA" id="ARBA00004651"/>
    </source>
</evidence>
<name>A0A1H3LZ85_9FIRM</name>
<feature type="transmembrane region" description="Helical" evidence="12">
    <location>
        <begin position="279"/>
        <end position="297"/>
    </location>
</feature>
<dbReference type="Pfam" id="PF00367">
    <property type="entry name" value="PTS_EIIB"/>
    <property type="match status" value="1"/>
</dbReference>
<keyword evidence="6" id="KW-0598">Phosphotransferase system</keyword>
<evidence type="ECO:0000313" key="17">
    <source>
        <dbReference type="Proteomes" id="UP000183918"/>
    </source>
</evidence>
<dbReference type="GO" id="GO:0008982">
    <property type="term" value="F:protein-N(PI)-phosphohistidine-sugar phosphotransferase activity"/>
    <property type="evidence" value="ECO:0007669"/>
    <property type="project" value="InterPro"/>
</dbReference>
<dbReference type="Pfam" id="PF00358">
    <property type="entry name" value="PTS_EIIA_1"/>
    <property type="match status" value="1"/>
</dbReference>
<dbReference type="Gene3D" id="2.70.70.10">
    <property type="entry name" value="Glucose Permease (Domain IIA)"/>
    <property type="match status" value="1"/>
</dbReference>
<dbReference type="InterPro" id="IPR003352">
    <property type="entry name" value="PTS_EIIC"/>
</dbReference>
<keyword evidence="10 12" id="KW-0472">Membrane</keyword>
<evidence type="ECO:0000256" key="8">
    <source>
        <dbReference type="ARBA" id="ARBA00022777"/>
    </source>
</evidence>
<dbReference type="InterPro" id="IPR050429">
    <property type="entry name" value="PTS_Glucose_EIICBA"/>
</dbReference>
<dbReference type="PROSITE" id="PS51098">
    <property type="entry name" value="PTS_EIIB_TYPE_1"/>
    <property type="match status" value="1"/>
</dbReference>
<organism evidence="16 17">
    <name type="scientific">Lachnobacterium bovis DSM 14045</name>
    <dbReference type="NCBI Taxonomy" id="1122142"/>
    <lineage>
        <taxon>Bacteria</taxon>
        <taxon>Bacillati</taxon>
        <taxon>Bacillota</taxon>
        <taxon>Clostridia</taxon>
        <taxon>Lachnospirales</taxon>
        <taxon>Lachnospiraceae</taxon>
        <taxon>Lachnobacterium</taxon>
    </lineage>
</organism>
<dbReference type="InterPro" id="IPR018113">
    <property type="entry name" value="PTrfase_EIIB_Cys"/>
</dbReference>
<dbReference type="GO" id="GO:0005886">
    <property type="term" value="C:plasma membrane"/>
    <property type="evidence" value="ECO:0007669"/>
    <property type="project" value="UniProtKB-SubCell"/>
</dbReference>
<dbReference type="PANTHER" id="PTHR30009:SF24">
    <property type="entry name" value="PTS SYSTEM, IIBC COMPONENT"/>
    <property type="match status" value="1"/>
</dbReference>
<evidence type="ECO:0000256" key="10">
    <source>
        <dbReference type="ARBA" id="ARBA00023136"/>
    </source>
</evidence>
<dbReference type="AlphaFoldDB" id="A0A1H3LZ85"/>
<evidence type="ECO:0000256" key="7">
    <source>
        <dbReference type="ARBA" id="ARBA00022692"/>
    </source>
</evidence>
<evidence type="ECO:0000256" key="5">
    <source>
        <dbReference type="ARBA" id="ARBA00022679"/>
    </source>
</evidence>
<dbReference type="Proteomes" id="UP000183918">
    <property type="component" value="Unassembled WGS sequence"/>
</dbReference>
<evidence type="ECO:0000259" key="14">
    <source>
        <dbReference type="PROSITE" id="PS51098"/>
    </source>
</evidence>
<evidence type="ECO:0000259" key="15">
    <source>
        <dbReference type="PROSITE" id="PS51103"/>
    </source>
</evidence>
<dbReference type="GO" id="GO:0090563">
    <property type="term" value="F:protein-phosphocysteine-sugar phosphotransferase activity"/>
    <property type="evidence" value="ECO:0007669"/>
    <property type="project" value="TreeGrafter"/>
</dbReference>
<dbReference type="InterPro" id="IPR001996">
    <property type="entry name" value="PTS_IIB_1"/>
</dbReference>
<dbReference type="STRING" id="1122142.SAMN02910414_02154"/>
<keyword evidence="2" id="KW-0813">Transport</keyword>
<feature type="transmembrane region" description="Helical" evidence="12">
    <location>
        <begin position="358"/>
        <end position="377"/>
    </location>
</feature>
<feature type="transmembrane region" description="Helical" evidence="12">
    <location>
        <begin position="157"/>
        <end position="177"/>
    </location>
</feature>
<gene>
    <name evidence="16" type="ORF">SAMN02910414_02154</name>
</gene>
<protein>
    <submittedName>
        <fullName evidence="16">PTS system, D-glucosamine-specific IIC component</fullName>
    </submittedName>
</protein>
<dbReference type="SUPFAM" id="SSF55604">
    <property type="entry name" value="Glucose permease domain IIB"/>
    <property type="match status" value="1"/>
</dbReference>
<proteinExistence type="predicted"/>
<feature type="transmembrane region" description="Helical" evidence="12">
    <location>
        <begin position="124"/>
        <end position="145"/>
    </location>
</feature>
<evidence type="ECO:0000259" key="13">
    <source>
        <dbReference type="PROSITE" id="PS51093"/>
    </source>
</evidence>
<dbReference type="EMBL" id="FNPG01000029">
    <property type="protein sequence ID" value="SDY69324.1"/>
    <property type="molecule type" value="Genomic_DNA"/>
</dbReference>
<keyword evidence="5" id="KW-0808">Transferase</keyword>
<keyword evidence="17" id="KW-1185">Reference proteome</keyword>
<evidence type="ECO:0000256" key="12">
    <source>
        <dbReference type="SAM" id="Phobius"/>
    </source>
</evidence>
<evidence type="ECO:0000313" key="16">
    <source>
        <dbReference type="EMBL" id="SDY69324.1"/>
    </source>
</evidence>
<feature type="domain" description="PTS EIIB type-1" evidence="14">
    <location>
        <begin position="439"/>
        <end position="520"/>
    </location>
</feature>
<dbReference type="SUPFAM" id="SSF51261">
    <property type="entry name" value="Duplicated hybrid motif"/>
    <property type="match status" value="1"/>
</dbReference>
<dbReference type="InterPro" id="IPR013013">
    <property type="entry name" value="PTS_EIIC_1"/>
</dbReference>
<feature type="transmembrane region" description="Helical" evidence="12">
    <location>
        <begin position="84"/>
        <end position="104"/>
    </location>
</feature>
<dbReference type="PROSITE" id="PS51103">
    <property type="entry name" value="PTS_EIIC_TYPE_1"/>
    <property type="match status" value="1"/>
</dbReference>
<dbReference type="PANTHER" id="PTHR30009">
    <property type="entry name" value="CYTOCHROME C-TYPE SYNTHESIS PROTEIN AND PTS TRANSMEMBRANE COMPONENT"/>
    <property type="match status" value="1"/>
</dbReference>
<accession>A0A1H3LZ85</accession>
<dbReference type="PROSITE" id="PS51093">
    <property type="entry name" value="PTS_EIIA_TYPE_1"/>
    <property type="match status" value="1"/>
</dbReference>
<evidence type="ECO:0000256" key="9">
    <source>
        <dbReference type="ARBA" id="ARBA00022989"/>
    </source>
</evidence>
<dbReference type="GO" id="GO:0009401">
    <property type="term" value="P:phosphoenolpyruvate-dependent sugar phosphotransferase system"/>
    <property type="evidence" value="ECO:0007669"/>
    <property type="project" value="UniProtKB-KW"/>
</dbReference>
<feature type="active site" description="Phosphocysteine intermediate; for EIIB activity" evidence="11">
    <location>
        <position position="461"/>
    </location>
</feature>
<dbReference type="NCBIfam" id="TIGR00830">
    <property type="entry name" value="PTBA"/>
    <property type="match status" value="1"/>
</dbReference>